<name>A0A2B7Y4Z7_POLH7</name>
<dbReference type="SMART" id="SM00355">
    <property type="entry name" value="ZnF_C2H2"/>
    <property type="match status" value="2"/>
</dbReference>
<evidence type="ECO:0000313" key="8">
    <source>
        <dbReference type="EMBL" id="PGH16081.1"/>
    </source>
</evidence>
<dbReference type="InterPro" id="IPR001623">
    <property type="entry name" value="DnaJ_domain"/>
</dbReference>
<feature type="domain" description="J" evidence="6">
    <location>
        <begin position="23"/>
        <end position="89"/>
    </location>
</feature>
<dbReference type="EMBL" id="PDNA01000076">
    <property type="protein sequence ID" value="PGH16081.1"/>
    <property type="molecule type" value="Genomic_DNA"/>
</dbReference>
<feature type="region of interest" description="Disordered" evidence="5">
    <location>
        <begin position="538"/>
        <end position="560"/>
    </location>
</feature>
<dbReference type="PROSITE" id="PS00028">
    <property type="entry name" value="ZINC_FINGER_C2H2_1"/>
    <property type="match status" value="2"/>
</dbReference>
<dbReference type="InterPro" id="IPR051964">
    <property type="entry name" value="Chaperone_stress_response"/>
</dbReference>
<dbReference type="PROSITE" id="PS00636">
    <property type="entry name" value="DNAJ_1"/>
    <property type="match status" value="1"/>
</dbReference>
<keyword evidence="1" id="KW-0479">Metal-binding</keyword>
<dbReference type="Pfam" id="PF21884">
    <property type="entry name" value="ZUO1-like_ZHD"/>
    <property type="match status" value="1"/>
</dbReference>
<evidence type="ECO:0000313" key="9">
    <source>
        <dbReference type="Proteomes" id="UP000224634"/>
    </source>
</evidence>
<feature type="compositionally biased region" description="Polar residues" evidence="5">
    <location>
        <begin position="423"/>
        <end position="435"/>
    </location>
</feature>
<dbReference type="PROSITE" id="PS50157">
    <property type="entry name" value="ZINC_FINGER_C2H2_2"/>
    <property type="match status" value="2"/>
</dbReference>
<dbReference type="InterPro" id="IPR036869">
    <property type="entry name" value="J_dom_sf"/>
</dbReference>
<dbReference type="InterPro" id="IPR018253">
    <property type="entry name" value="DnaJ_domain_CS"/>
</dbReference>
<evidence type="ECO:0000256" key="1">
    <source>
        <dbReference type="ARBA" id="ARBA00022723"/>
    </source>
</evidence>
<evidence type="ECO:0000256" key="2">
    <source>
        <dbReference type="ARBA" id="ARBA00022771"/>
    </source>
</evidence>
<keyword evidence="3" id="KW-0862">Zinc</keyword>
<dbReference type="GO" id="GO:0003676">
    <property type="term" value="F:nucleic acid binding"/>
    <property type="evidence" value="ECO:0007669"/>
    <property type="project" value="InterPro"/>
</dbReference>
<gene>
    <name evidence="8" type="ORF">AJ80_05296</name>
</gene>
<dbReference type="Proteomes" id="UP000224634">
    <property type="component" value="Unassembled WGS sequence"/>
</dbReference>
<dbReference type="InterPro" id="IPR054076">
    <property type="entry name" value="ZUO1-like_ZHD"/>
</dbReference>
<feature type="domain" description="C2H2-type" evidence="7">
    <location>
        <begin position="311"/>
        <end position="335"/>
    </location>
</feature>
<dbReference type="FunFam" id="1.10.287.110:FF:000046">
    <property type="entry name" value="dnaJ homolog subfamily C member 21"/>
    <property type="match status" value="1"/>
</dbReference>
<dbReference type="GO" id="GO:0005737">
    <property type="term" value="C:cytoplasm"/>
    <property type="evidence" value="ECO:0007669"/>
    <property type="project" value="TreeGrafter"/>
</dbReference>
<dbReference type="SMART" id="SM00451">
    <property type="entry name" value="ZnF_U1"/>
    <property type="match status" value="1"/>
</dbReference>
<dbReference type="OrthoDB" id="5894at2759"/>
<dbReference type="Pfam" id="PF00226">
    <property type="entry name" value="DnaJ"/>
    <property type="match status" value="1"/>
</dbReference>
<dbReference type="AlphaFoldDB" id="A0A2B7Y4Z7"/>
<feature type="region of interest" description="Disordered" evidence="5">
    <location>
        <begin position="359"/>
        <end position="465"/>
    </location>
</feature>
<feature type="domain" description="C2H2-type" evidence="7">
    <location>
        <begin position="517"/>
        <end position="546"/>
    </location>
</feature>
<dbReference type="PRINTS" id="PR00625">
    <property type="entry name" value="JDOMAIN"/>
</dbReference>
<dbReference type="Gene3D" id="1.10.287.110">
    <property type="entry name" value="DnaJ domain"/>
    <property type="match status" value="1"/>
</dbReference>
<dbReference type="SUPFAM" id="SSF46565">
    <property type="entry name" value="Chaperone J-domain"/>
    <property type="match status" value="1"/>
</dbReference>
<dbReference type="InterPro" id="IPR022755">
    <property type="entry name" value="Znf_C2H2_jaz"/>
</dbReference>
<accession>A0A2B7Y4Z7</accession>
<dbReference type="GO" id="GO:0008270">
    <property type="term" value="F:zinc ion binding"/>
    <property type="evidence" value="ECO:0007669"/>
    <property type="project" value="UniProtKB-KW"/>
</dbReference>
<keyword evidence="2 4" id="KW-0863">Zinc-finger</keyword>
<evidence type="ECO:0000256" key="3">
    <source>
        <dbReference type="ARBA" id="ARBA00022833"/>
    </source>
</evidence>
<dbReference type="Gene3D" id="3.30.160.60">
    <property type="entry name" value="Classic Zinc Finger"/>
    <property type="match status" value="1"/>
</dbReference>
<sequence>MGQGQSSSREGGGVSANDEAKTDYYELLSVDRSATDEEIKKAYRRKALELHPDRNYGNVETATSLFAQVQSAYEVLSDPQERAWYDSHRDAILFGQDSSTGDSYSYDSKMTTTDDVLKLFMKFNPRMDFSDAPSGFFGGLRETFDRLAQEEAVACKWEGLDPVFYPSFGSKDDPYDDIRPFYSVWGGFSTQKSFSWKDVHRYSEAPDRRVRRLMEKENKRLRDEAIREFNDAVRSLAAFVKKRDPRYKATVQSEAERQKSLRDAAAAQAARSRAAYEAKLQDHVVPEWAQTTEDPNTFVYESEEEESYDHFECVVCRKTFKSEKQFEAHERSKKHLKAVKQLRWEMGVQDKQFRLQSYNSTSAGTSRSASPGIPISIVSPENTDQIDLPKKSPPVHSHPNSDDDEEEEEGKEEEEEGEDMLFTSHTSPTALSTSDASREDIPPPADRQPLVASTDATAESEDGDELEDIQDSIAAATISSKTGAADVLLASKLGKAKQKRAKKLAAQASLEEQVSAFRCARCQAPFPSKTKLFNHINELNHAQPLPNSKLGKMSKKGSRR</sequence>
<feature type="compositionally biased region" description="Acidic residues" evidence="5">
    <location>
        <begin position="402"/>
        <end position="419"/>
    </location>
</feature>
<evidence type="ECO:0000256" key="4">
    <source>
        <dbReference type="PROSITE-ProRule" id="PRU00042"/>
    </source>
</evidence>
<evidence type="ECO:0008006" key="10">
    <source>
        <dbReference type="Google" id="ProtNLM"/>
    </source>
</evidence>
<keyword evidence="9" id="KW-1185">Reference proteome</keyword>
<dbReference type="STRING" id="1447883.A0A2B7Y4Z7"/>
<reference evidence="8 9" key="1">
    <citation type="submission" date="2017-10" db="EMBL/GenBank/DDBJ databases">
        <title>Comparative genomics in systemic dimorphic fungi from Ajellomycetaceae.</title>
        <authorList>
            <person name="Munoz J.F."/>
            <person name="Mcewen J.G."/>
            <person name="Clay O.K."/>
            <person name="Cuomo C.A."/>
        </authorList>
    </citation>
    <scope>NUCLEOTIDE SEQUENCE [LARGE SCALE GENOMIC DNA]</scope>
    <source>
        <strain evidence="8 9">UAMH7299</strain>
    </source>
</reference>
<evidence type="ECO:0000256" key="5">
    <source>
        <dbReference type="SAM" id="MobiDB-lite"/>
    </source>
</evidence>
<dbReference type="InterPro" id="IPR036236">
    <property type="entry name" value="Znf_C2H2_sf"/>
</dbReference>
<dbReference type="Pfam" id="PF12171">
    <property type="entry name" value="zf-C2H2_jaz"/>
    <property type="match status" value="1"/>
</dbReference>
<comment type="caution">
    <text evidence="8">The sequence shown here is derived from an EMBL/GenBank/DDBJ whole genome shotgun (WGS) entry which is preliminary data.</text>
</comment>
<evidence type="ECO:0000259" key="6">
    <source>
        <dbReference type="PROSITE" id="PS50076"/>
    </source>
</evidence>
<organism evidence="8 9">
    <name type="scientific">Polytolypa hystricis (strain UAMH7299)</name>
    <dbReference type="NCBI Taxonomy" id="1447883"/>
    <lineage>
        <taxon>Eukaryota</taxon>
        <taxon>Fungi</taxon>
        <taxon>Dikarya</taxon>
        <taxon>Ascomycota</taxon>
        <taxon>Pezizomycotina</taxon>
        <taxon>Eurotiomycetes</taxon>
        <taxon>Eurotiomycetidae</taxon>
        <taxon>Onygenales</taxon>
        <taxon>Onygenales incertae sedis</taxon>
        <taxon>Polytolypa</taxon>
    </lineage>
</organism>
<proteinExistence type="predicted"/>
<protein>
    <recommendedName>
        <fullName evidence="10">J domain-containing protein</fullName>
    </recommendedName>
</protein>
<feature type="compositionally biased region" description="Polar residues" evidence="5">
    <location>
        <begin position="359"/>
        <end position="369"/>
    </location>
</feature>
<dbReference type="InterPro" id="IPR013087">
    <property type="entry name" value="Znf_C2H2_type"/>
</dbReference>
<dbReference type="InterPro" id="IPR003604">
    <property type="entry name" value="Matrin/U1-like-C_Znf_C2H2"/>
</dbReference>
<dbReference type="SUPFAM" id="SSF57667">
    <property type="entry name" value="beta-beta-alpha zinc fingers"/>
    <property type="match status" value="1"/>
</dbReference>
<dbReference type="PROSITE" id="PS50076">
    <property type="entry name" value="DNAJ_2"/>
    <property type="match status" value="1"/>
</dbReference>
<dbReference type="SMART" id="SM00271">
    <property type="entry name" value="DnaJ"/>
    <property type="match status" value="1"/>
</dbReference>
<dbReference type="PANTHER" id="PTHR44029">
    <property type="entry name" value="DNAJ HOMOLOG SUBFAMILY C MEMBER 21"/>
    <property type="match status" value="1"/>
</dbReference>
<dbReference type="CDD" id="cd06257">
    <property type="entry name" value="DnaJ"/>
    <property type="match status" value="1"/>
</dbReference>
<dbReference type="PANTHER" id="PTHR44029:SF1">
    <property type="entry name" value="DNAJ HOMOLOG SUBFAMILY C MEMBER 21"/>
    <property type="match status" value="1"/>
</dbReference>
<evidence type="ECO:0000259" key="7">
    <source>
        <dbReference type="PROSITE" id="PS50157"/>
    </source>
</evidence>